<dbReference type="RefSeq" id="WP_245809232.1">
    <property type="nucleotide sequence ID" value="NZ_LT828540.1"/>
</dbReference>
<dbReference type="GO" id="GO:0016829">
    <property type="term" value="F:lyase activity"/>
    <property type="evidence" value="ECO:0007669"/>
    <property type="project" value="UniProtKB-UniRule"/>
</dbReference>
<evidence type="ECO:0000256" key="2">
    <source>
        <dbReference type="HAMAP-Rule" id="MF_01074"/>
    </source>
</evidence>
<dbReference type="Gene3D" id="3.10.20.300">
    <property type="entry name" value="mk0293 like domain"/>
    <property type="match status" value="1"/>
</dbReference>
<protein>
    <recommendedName>
        <fullName evidence="2">Putative nickel insertion protein</fullName>
    </recommendedName>
</protein>
<dbReference type="STRING" id="1246637.MTBBW1_220007"/>
<organism evidence="3 4">
    <name type="scientific">Desulfamplus magnetovallimortis</name>
    <dbReference type="NCBI Taxonomy" id="1246637"/>
    <lineage>
        <taxon>Bacteria</taxon>
        <taxon>Pseudomonadati</taxon>
        <taxon>Thermodesulfobacteriota</taxon>
        <taxon>Desulfobacteria</taxon>
        <taxon>Desulfobacterales</taxon>
        <taxon>Desulfobacteraceae</taxon>
        <taxon>Desulfamplus</taxon>
    </lineage>
</organism>
<dbReference type="GO" id="GO:0016151">
    <property type="term" value="F:nickel cation binding"/>
    <property type="evidence" value="ECO:0007669"/>
    <property type="project" value="UniProtKB-UniRule"/>
</dbReference>
<evidence type="ECO:0000313" key="4">
    <source>
        <dbReference type="Proteomes" id="UP000191931"/>
    </source>
</evidence>
<keyword evidence="2" id="KW-0456">Lyase</keyword>
<evidence type="ECO:0000256" key="1">
    <source>
        <dbReference type="ARBA" id="ARBA00022596"/>
    </source>
</evidence>
<dbReference type="PANTHER" id="PTHR36566">
    <property type="entry name" value="NICKEL INSERTION PROTEIN-RELATED"/>
    <property type="match status" value="1"/>
</dbReference>
<dbReference type="Gene3D" id="3.30.70.1380">
    <property type="entry name" value="Transcriptional regulatory protein pf0864 domain like"/>
    <property type="match status" value="1"/>
</dbReference>
<sequence length="422" mass="46229">MSDTMIAYFDMFSGISGDMTLGACLSLGVPAEWLNRQFEKIPLLGVKIRREDVIRNGISAVKLFVDESHHSHTLDELQRLDKLEKEYASEASSHSHSRNFEQIKSLIFNAPFSEYVISSSVAAFKKIAVAESAIHGVPLEKIHFHEVGGVDAIVDIVGTFLCMEYLGIQEVYASMIPLGNGSVTCSHGAIPVPAPATIKILEGVPVKASGNAFEMVTPTGAAIITTLASSFGDIPDMVIAGSGYGSGTYESKSGLPNLLRIITGRKPAPKAIENEYIFYEKVCVLTTIIDDMNPEVYGFLMEKLFVSGALDVSWTPAQMKKNRPGNRIEVICKKESLDSMIHVILTETTTTGVRFDIVNRAFLERCTIDVETVFGKIAAKEIKEPSGAVRIVPEYDICHKIAHEKNIPLHEVYREIMAATLT</sequence>
<dbReference type="Proteomes" id="UP000191931">
    <property type="component" value="Unassembled WGS sequence"/>
</dbReference>
<keyword evidence="4" id="KW-1185">Reference proteome</keyword>
<keyword evidence="1 2" id="KW-0533">Nickel</keyword>
<reference evidence="3 4" key="1">
    <citation type="submission" date="2017-03" db="EMBL/GenBank/DDBJ databases">
        <authorList>
            <person name="Afonso C.L."/>
            <person name="Miller P.J."/>
            <person name="Scott M.A."/>
            <person name="Spackman E."/>
            <person name="Goraichik I."/>
            <person name="Dimitrov K.M."/>
            <person name="Suarez D.L."/>
            <person name="Swayne D.E."/>
        </authorList>
    </citation>
    <scope>NUCLEOTIDE SEQUENCE [LARGE SCALE GENOMIC DNA]</scope>
    <source>
        <strain evidence="3">PRJEB14757</strain>
    </source>
</reference>
<dbReference type="Pfam" id="PF01969">
    <property type="entry name" value="Ni_insertion"/>
    <property type="match status" value="1"/>
</dbReference>
<dbReference type="HAMAP" id="MF_01074">
    <property type="entry name" value="LarC"/>
    <property type="match status" value="1"/>
</dbReference>
<dbReference type="InterPro" id="IPR002822">
    <property type="entry name" value="Ni_insertion"/>
</dbReference>
<accession>A0A1W1HD67</accession>
<dbReference type="EMBL" id="FWEV01000135">
    <property type="protein sequence ID" value="SLM30315.1"/>
    <property type="molecule type" value="Genomic_DNA"/>
</dbReference>
<comment type="similarity">
    <text evidence="2">Belongs to the LarC family.</text>
</comment>
<dbReference type="AlphaFoldDB" id="A0A1W1HD67"/>
<gene>
    <name evidence="3" type="ORF">MTBBW1_220007</name>
</gene>
<dbReference type="NCBIfam" id="TIGR00299">
    <property type="entry name" value="nickel pincer cofactor biosynthesis protein LarC"/>
    <property type="match status" value="1"/>
</dbReference>
<name>A0A1W1HD67_9BACT</name>
<evidence type="ECO:0000313" key="3">
    <source>
        <dbReference type="EMBL" id="SLM30315.1"/>
    </source>
</evidence>
<proteinExistence type="inferred from homology"/>
<dbReference type="PANTHER" id="PTHR36566:SF1">
    <property type="entry name" value="PYRIDINIUM-3,5-BISTHIOCARBOXYLIC ACID MONONUCLEOTIDE NICKEL INSERTION PROTEIN"/>
    <property type="match status" value="1"/>
</dbReference>